<sequence>MISEEAKSVIARAKEIYARQLKQELEKVHHDQFVAIEPQSEEYFIADSFDEAVRQARAKHPTKLSHTIHIGHAAAFQIGLMTK</sequence>
<organism evidence="1 2">
    <name type="scientific">Calycomorphotria hydatis</name>
    <dbReference type="NCBI Taxonomy" id="2528027"/>
    <lineage>
        <taxon>Bacteria</taxon>
        <taxon>Pseudomonadati</taxon>
        <taxon>Planctomycetota</taxon>
        <taxon>Planctomycetia</taxon>
        <taxon>Planctomycetales</taxon>
        <taxon>Planctomycetaceae</taxon>
        <taxon>Calycomorphotria</taxon>
    </lineage>
</organism>
<dbReference type="OrthoDB" id="284592at2"/>
<dbReference type="KEGG" id="chya:V22_33440"/>
<proteinExistence type="predicted"/>
<dbReference type="Proteomes" id="UP000319976">
    <property type="component" value="Chromosome"/>
</dbReference>
<dbReference type="AlphaFoldDB" id="A0A517TCI8"/>
<accession>A0A517TCI8</accession>
<evidence type="ECO:0000313" key="2">
    <source>
        <dbReference type="Proteomes" id="UP000319976"/>
    </source>
</evidence>
<keyword evidence="2" id="KW-1185">Reference proteome</keyword>
<reference evidence="1 2" key="1">
    <citation type="submission" date="2019-02" db="EMBL/GenBank/DDBJ databases">
        <title>Deep-cultivation of Planctomycetes and their phenomic and genomic characterization uncovers novel biology.</title>
        <authorList>
            <person name="Wiegand S."/>
            <person name="Jogler M."/>
            <person name="Boedeker C."/>
            <person name="Pinto D."/>
            <person name="Vollmers J."/>
            <person name="Rivas-Marin E."/>
            <person name="Kohn T."/>
            <person name="Peeters S.H."/>
            <person name="Heuer A."/>
            <person name="Rast P."/>
            <person name="Oberbeckmann S."/>
            <person name="Bunk B."/>
            <person name="Jeske O."/>
            <person name="Meyerdierks A."/>
            <person name="Storesund J.E."/>
            <person name="Kallscheuer N."/>
            <person name="Luecker S."/>
            <person name="Lage O.M."/>
            <person name="Pohl T."/>
            <person name="Merkel B.J."/>
            <person name="Hornburger P."/>
            <person name="Mueller R.-W."/>
            <person name="Bruemmer F."/>
            <person name="Labrenz M."/>
            <person name="Spormann A.M."/>
            <person name="Op den Camp H."/>
            <person name="Overmann J."/>
            <person name="Amann R."/>
            <person name="Jetten M.S.M."/>
            <person name="Mascher T."/>
            <person name="Medema M.H."/>
            <person name="Devos D.P."/>
            <person name="Kaster A.-K."/>
            <person name="Ovreas L."/>
            <person name="Rohde M."/>
            <person name="Galperin M.Y."/>
            <person name="Jogler C."/>
        </authorList>
    </citation>
    <scope>NUCLEOTIDE SEQUENCE [LARGE SCALE GENOMIC DNA]</scope>
    <source>
        <strain evidence="1 2">V22</strain>
    </source>
</reference>
<evidence type="ECO:0008006" key="3">
    <source>
        <dbReference type="Google" id="ProtNLM"/>
    </source>
</evidence>
<name>A0A517TCI8_9PLAN</name>
<protein>
    <recommendedName>
        <fullName evidence="3">DUF5678 domain-containing protein</fullName>
    </recommendedName>
</protein>
<dbReference type="EMBL" id="CP036316">
    <property type="protein sequence ID" value="QDT66080.1"/>
    <property type="molecule type" value="Genomic_DNA"/>
</dbReference>
<dbReference type="RefSeq" id="WP_145264892.1">
    <property type="nucleotide sequence ID" value="NZ_CP036316.1"/>
</dbReference>
<evidence type="ECO:0000313" key="1">
    <source>
        <dbReference type="EMBL" id="QDT66080.1"/>
    </source>
</evidence>
<gene>
    <name evidence="1" type="ORF">V22_33440</name>
</gene>